<reference evidence="2 3" key="1">
    <citation type="journal article" date="2014" name="Antonie Van Leeuwenhoek">
        <title>Hyphomonas beringensis sp. nov. and Hyphomonas chukchiensis sp. nov., isolated from surface seawater of the Bering Sea and Chukchi Sea.</title>
        <authorList>
            <person name="Li C."/>
            <person name="Lai Q."/>
            <person name="Li G."/>
            <person name="Dong C."/>
            <person name="Wang J."/>
            <person name="Liao Y."/>
            <person name="Shao Z."/>
        </authorList>
    </citation>
    <scope>NUCLEOTIDE SEQUENCE [LARGE SCALE GENOMIC DNA]</scope>
    <source>
        <strain evidence="2 3">MHS-3</strain>
    </source>
</reference>
<dbReference type="PANTHER" id="PTHR20974">
    <property type="entry name" value="UPF0585 PROTEIN CG18661"/>
    <property type="match status" value="1"/>
</dbReference>
<dbReference type="PANTHER" id="PTHR20974:SF0">
    <property type="entry name" value="UPF0585 PROTEIN CG18661"/>
    <property type="match status" value="1"/>
</dbReference>
<keyword evidence="3" id="KW-1185">Reference proteome</keyword>
<dbReference type="Proteomes" id="UP000027446">
    <property type="component" value="Unassembled WGS sequence"/>
</dbReference>
<evidence type="ECO:0008006" key="4">
    <source>
        <dbReference type="Google" id="ProtNLM"/>
    </source>
</evidence>
<comment type="caution">
    <text evidence="2">The sequence shown here is derived from an EMBL/GenBank/DDBJ whole genome shotgun (WGS) entry which is preliminary data.</text>
</comment>
<sequence>MADEKPVALEPREDGGDGRRYAPSTARNREPVRDVFAAQGLTSGQVLEIASGTGEHGAFLTDAFPELHWTYSDIDPAGRISQQAWRGAAEHDRLSGPLAIDASSDNWGEVEGKAWDLIVSVNMVHISPFAATEGLLRGAGRLLKPGGHLFLYGPYARNGDIAPSNAAFSENLQSRDPAWGVRDLDLDLVPLASREGLRLKPVIQMPSNNLSVLFRRS</sequence>
<evidence type="ECO:0000313" key="3">
    <source>
        <dbReference type="Proteomes" id="UP000027446"/>
    </source>
</evidence>
<dbReference type="SUPFAM" id="SSF53335">
    <property type="entry name" value="S-adenosyl-L-methionine-dependent methyltransferases"/>
    <property type="match status" value="1"/>
</dbReference>
<dbReference type="Pfam" id="PF06080">
    <property type="entry name" value="DUF938"/>
    <property type="match status" value="1"/>
</dbReference>
<protein>
    <recommendedName>
        <fullName evidence="4">SAM-dependent methyltransferase</fullName>
    </recommendedName>
</protein>
<feature type="region of interest" description="Disordered" evidence="1">
    <location>
        <begin position="1"/>
        <end position="30"/>
    </location>
</feature>
<dbReference type="RefSeq" id="WP_051596354.1">
    <property type="nucleotide sequence ID" value="NZ_ARYH01000003.1"/>
</dbReference>
<dbReference type="OrthoDB" id="5525831at2"/>
<dbReference type="InterPro" id="IPR010342">
    <property type="entry name" value="DUF938"/>
</dbReference>
<evidence type="ECO:0000313" key="2">
    <source>
        <dbReference type="EMBL" id="KCZ82970.1"/>
    </source>
</evidence>
<evidence type="ECO:0000256" key="1">
    <source>
        <dbReference type="SAM" id="MobiDB-lite"/>
    </source>
</evidence>
<dbReference type="AlphaFoldDB" id="A0A069E0N6"/>
<dbReference type="CDD" id="cd02440">
    <property type="entry name" value="AdoMet_MTases"/>
    <property type="match status" value="1"/>
</dbReference>
<gene>
    <name evidence="2" type="ORF">HAD_14822</name>
</gene>
<dbReference type="eggNOG" id="COG2813">
    <property type="taxonomic scope" value="Bacteria"/>
</dbReference>
<organism evidence="2 3">
    <name type="scientific">Hyphomonas adhaerens MHS-3</name>
    <dbReference type="NCBI Taxonomy" id="1280949"/>
    <lineage>
        <taxon>Bacteria</taxon>
        <taxon>Pseudomonadati</taxon>
        <taxon>Pseudomonadota</taxon>
        <taxon>Alphaproteobacteria</taxon>
        <taxon>Hyphomonadales</taxon>
        <taxon>Hyphomonadaceae</taxon>
        <taxon>Hyphomonas</taxon>
    </lineage>
</organism>
<dbReference type="STRING" id="1280949.HAD_14822"/>
<name>A0A069E0N6_9PROT</name>
<dbReference type="Gene3D" id="3.40.50.150">
    <property type="entry name" value="Vaccinia Virus protein VP39"/>
    <property type="match status" value="1"/>
</dbReference>
<dbReference type="InterPro" id="IPR029063">
    <property type="entry name" value="SAM-dependent_MTases_sf"/>
</dbReference>
<feature type="compositionally biased region" description="Basic and acidic residues" evidence="1">
    <location>
        <begin position="1"/>
        <end position="20"/>
    </location>
</feature>
<proteinExistence type="predicted"/>
<dbReference type="PATRIC" id="fig|1280949.3.peg.3004"/>
<dbReference type="EMBL" id="ARYH01000003">
    <property type="protein sequence ID" value="KCZ82970.1"/>
    <property type="molecule type" value="Genomic_DNA"/>
</dbReference>
<accession>A0A069E0N6</accession>